<feature type="compositionally biased region" description="Basic and acidic residues" evidence="1">
    <location>
        <begin position="117"/>
        <end position="127"/>
    </location>
</feature>
<accession>A0A9P6BA69</accession>
<gene>
    <name evidence="2" type="ORF">BS47DRAFT_646949</name>
</gene>
<dbReference type="EMBL" id="MU128911">
    <property type="protein sequence ID" value="KAF9520609.1"/>
    <property type="molecule type" value="Genomic_DNA"/>
</dbReference>
<evidence type="ECO:0000256" key="1">
    <source>
        <dbReference type="SAM" id="MobiDB-lite"/>
    </source>
</evidence>
<protein>
    <submittedName>
        <fullName evidence="2">Uncharacterized protein</fullName>
    </submittedName>
</protein>
<keyword evidence="3" id="KW-1185">Reference proteome</keyword>
<feature type="compositionally biased region" description="Low complexity" evidence="1">
    <location>
        <begin position="44"/>
        <end position="67"/>
    </location>
</feature>
<reference evidence="2" key="1">
    <citation type="journal article" date="2020" name="Nat. Commun.">
        <title>Large-scale genome sequencing of mycorrhizal fungi provides insights into the early evolution of symbiotic traits.</title>
        <authorList>
            <person name="Miyauchi S."/>
            <person name="Kiss E."/>
            <person name="Kuo A."/>
            <person name="Drula E."/>
            <person name="Kohler A."/>
            <person name="Sanchez-Garcia M."/>
            <person name="Morin E."/>
            <person name="Andreopoulos B."/>
            <person name="Barry K.W."/>
            <person name="Bonito G."/>
            <person name="Buee M."/>
            <person name="Carver A."/>
            <person name="Chen C."/>
            <person name="Cichocki N."/>
            <person name="Clum A."/>
            <person name="Culley D."/>
            <person name="Crous P.W."/>
            <person name="Fauchery L."/>
            <person name="Girlanda M."/>
            <person name="Hayes R.D."/>
            <person name="Keri Z."/>
            <person name="LaButti K."/>
            <person name="Lipzen A."/>
            <person name="Lombard V."/>
            <person name="Magnuson J."/>
            <person name="Maillard F."/>
            <person name="Murat C."/>
            <person name="Nolan M."/>
            <person name="Ohm R.A."/>
            <person name="Pangilinan J."/>
            <person name="Pereira M.F."/>
            <person name="Perotto S."/>
            <person name="Peter M."/>
            <person name="Pfister S."/>
            <person name="Riley R."/>
            <person name="Sitrit Y."/>
            <person name="Stielow J.B."/>
            <person name="Szollosi G."/>
            <person name="Zifcakova L."/>
            <person name="Stursova M."/>
            <person name="Spatafora J.W."/>
            <person name="Tedersoo L."/>
            <person name="Vaario L.M."/>
            <person name="Yamada A."/>
            <person name="Yan M."/>
            <person name="Wang P."/>
            <person name="Xu J."/>
            <person name="Bruns T."/>
            <person name="Baldrian P."/>
            <person name="Vilgalys R."/>
            <person name="Dunand C."/>
            <person name="Henrissat B."/>
            <person name="Grigoriev I.V."/>
            <person name="Hibbett D."/>
            <person name="Nagy L.G."/>
            <person name="Martin F.M."/>
        </authorList>
    </citation>
    <scope>NUCLEOTIDE SEQUENCE</scope>
    <source>
        <strain evidence="2">UP504</strain>
    </source>
</reference>
<feature type="compositionally biased region" description="Low complexity" evidence="1">
    <location>
        <begin position="78"/>
        <end position="88"/>
    </location>
</feature>
<dbReference type="AlphaFoldDB" id="A0A9P6BA69"/>
<comment type="caution">
    <text evidence="2">The sequence shown here is derived from an EMBL/GenBank/DDBJ whole genome shotgun (WGS) entry which is preliminary data.</text>
</comment>
<proteinExistence type="predicted"/>
<sequence length="178" mass="18912">MDIGIASHDLNEPRPEAPTNSTIPGPQIHGGRLLVGPGQSEYQSRIPSPSSILSSSPTTASPSIRSRLYSPPHSQGFTPPSLSPLSTPEMGNATLRSPSFSPSEDPSLPSECLTQHQDQEMAKDLVHEGGTAASPGAYRGESSSQEPVIDEVKAREGSWESVDVRPTPANFWDSEIPS</sequence>
<evidence type="ECO:0000313" key="2">
    <source>
        <dbReference type="EMBL" id="KAF9520609.1"/>
    </source>
</evidence>
<feature type="region of interest" description="Disordered" evidence="1">
    <location>
        <begin position="1"/>
        <end position="178"/>
    </location>
</feature>
<name>A0A9P6BA69_9AGAM</name>
<evidence type="ECO:0000313" key="3">
    <source>
        <dbReference type="Proteomes" id="UP000886523"/>
    </source>
</evidence>
<feature type="compositionally biased region" description="Polar residues" evidence="1">
    <location>
        <begin position="94"/>
        <end position="104"/>
    </location>
</feature>
<dbReference type="Proteomes" id="UP000886523">
    <property type="component" value="Unassembled WGS sequence"/>
</dbReference>
<organism evidence="2 3">
    <name type="scientific">Hydnum rufescens UP504</name>
    <dbReference type="NCBI Taxonomy" id="1448309"/>
    <lineage>
        <taxon>Eukaryota</taxon>
        <taxon>Fungi</taxon>
        <taxon>Dikarya</taxon>
        <taxon>Basidiomycota</taxon>
        <taxon>Agaricomycotina</taxon>
        <taxon>Agaricomycetes</taxon>
        <taxon>Cantharellales</taxon>
        <taxon>Hydnaceae</taxon>
        <taxon>Hydnum</taxon>
    </lineage>
</organism>